<keyword evidence="8 12" id="KW-1133">Transmembrane helix</keyword>
<evidence type="ECO:0000256" key="12">
    <source>
        <dbReference type="RuleBase" id="RU363075"/>
    </source>
</evidence>
<keyword evidence="7 12" id="KW-0256">Endoplasmic reticulum</keyword>
<dbReference type="PANTHER" id="PTHR22760:SF1">
    <property type="entry name" value="DOL-P-MAN:MAN(7)GLCNAC(2)-PP-DOL ALPHA-1,6-MANNOSYLTRANSFERASE"/>
    <property type="match status" value="1"/>
</dbReference>
<dbReference type="InterPro" id="IPR005599">
    <property type="entry name" value="GPI_mannosylTrfase"/>
</dbReference>
<evidence type="ECO:0000256" key="3">
    <source>
        <dbReference type="ARBA" id="ARBA00007063"/>
    </source>
</evidence>
<evidence type="ECO:0000313" key="14">
    <source>
        <dbReference type="Proteomes" id="UP000054166"/>
    </source>
</evidence>
<comment type="pathway">
    <text evidence="2">Protein modification; protein glycosylation.</text>
</comment>
<dbReference type="GO" id="GO:0052917">
    <property type="term" value="F:dol-P-Man:Man(7)GlcNAc(2)-PP-Dol alpha-1,6-mannosyltransferase activity"/>
    <property type="evidence" value="ECO:0007669"/>
    <property type="project" value="UniProtKB-EC"/>
</dbReference>
<dbReference type="Pfam" id="PF03901">
    <property type="entry name" value="Glyco_transf_22"/>
    <property type="match status" value="1"/>
</dbReference>
<evidence type="ECO:0000256" key="6">
    <source>
        <dbReference type="ARBA" id="ARBA00022692"/>
    </source>
</evidence>
<evidence type="ECO:0000256" key="11">
    <source>
        <dbReference type="ARBA" id="ARBA00048899"/>
    </source>
</evidence>
<keyword evidence="14" id="KW-1185">Reference proteome</keyword>
<proteinExistence type="inferred from homology"/>
<keyword evidence="4 12" id="KW-0328">Glycosyltransferase</keyword>
<dbReference type="AlphaFoldDB" id="A0A0C3BES3"/>
<feature type="transmembrane region" description="Helical" evidence="12">
    <location>
        <begin position="196"/>
        <end position="213"/>
    </location>
</feature>
<comment type="function">
    <text evidence="10">Mannosyltransferase that operates in the biosynthetic pathway of dolichol-linked oligosaccharides, the glycan precursors employed in protein asparagine (N)-glycosylation. The assembly of dolichol-linked oligosaccharides begins on the cytosolic side of the endoplasmic reticulum membrane and finishes in its lumen. The sequential addition of sugars to dolichol pyrophosphate produces dolichol-linked oligosaccharides containing fourteen sugars, including two GlcNAcs, nine mannoses and three glucoses. Once assembled, the oligosaccharide is transferred from the lipid to nascent proteins by oligosaccharyltransferases. In the lumen of the endoplasmic reticulum, adds the eighth mannose residue in an alpha-1,6 linkage onto Man(7)GlcNAc(2)-PP-dolichol to produce Man(8)GlcNAc(2)-PP-dolichol.</text>
</comment>
<name>A0A0C3BES3_PILCF</name>
<dbReference type="UniPathway" id="UPA00378"/>
<dbReference type="InParanoid" id="A0A0C3BES3"/>
<dbReference type="PANTHER" id="PTHR22760">
    <property type="entry name" value="GLYCOSYLTRANSFERASE"/>
    <property type="match status" value="1"/>
</dbReference>
<gene>
    <name evidence="13" type="ORF">PILCRDRAFT_826867</name>
</gene>
<keyword evidence="9 12" id="KW-0472">Membrane</keyword>
<reference evidence="14" key="2">
    <citation type="submission" date="2015-01" db="EMBL/GenBank/DDBJ databases">
        <title>Evolutionary Origins and Diversification of the Mycorrhizal Mutualists.</title>
        <authorList>
            <consortium name="DOE Joint Genome Institute"/>
            <consortium name="Mycorrhizal Genomics Consortium"/>
            <person name="Kohler A."/>
            <person name="Kuo A."/>
            <person name="Nagy L.G."/>
            <person name="Floudas D."/>
            <person name="Copeland A."/>
            <person name="Barry K.W."/>
            <person name="Cichocki N."/>
            <person name="Veneault-Fourrey C."/>
            <person name="LaButti K."/>
            <person name="Lindquist E.A."/>
            <person name="Lipzen A."/>
            <person name="Lundell T."/>
            <person name="Morin E."/>
            <person name="Murat C."/>
            <person name="Riley R."/>
            <person name="Ohm R."/>
            <person name="Sun H."/>
            <person name="Tunlid A."/>
            <person name="Henrissat B."/>
            <person name="Grigoriev I.V."/>
            <person name="Hibbett D.S."/>
            <person name="Martin F."/>
        </authorList>
    </citation>
    <scope>NUCLEOTIDE SEQUENCE [LARGE SCALE GENOMIC DNA]</scope>
    <source>
        <strain evidence="14">F 1598</strain>
    </source>
</reference>
<dbReference type="OrthoDB" id="19039at2759"/>
<reference evidence="13 14" key="1">
    <citation type="submission" date="2014-04" db="EMBL/GenBank/DDBJ databases">
        <authorList>
            <consortium name="DOE Joint Genome Institute"/>
            <person name="Kuo A."/>
            <person name="Tarkka M."/>
            <person name="Buscot F."/>
            <person name="Kohler A."/>
            <person name="Nagy L.G."/>
            <person name="Floudas D."/>
            <person name="Copeland A."/>
            <person name="Barry K.W."/>
            <person name="Cichocki N."/>
            <person name="Veneault-Fourrey C."/>
            <person name="LaButti K."/>
            <person name="Lindquist E.A."/>
            <person name="Lipzen A."/>
            <person name="Lundell T."/>
            <person name="Morin E."/>
            <person name="Murat C."/>
            <person name="Sun H."/>
            <person name="Tunlid A."/>
            <person name="Henrissat B."/>
            <person name="Grigoriev I.V."/>
            <person name="Hibbett D.S."/>
            <person name="Martin F."/>
            <person name="Nordberg H.P."/>
            <person name="Cantor M.N."/>
            <person name="Hua S.X."/>
        </authorList>
    </citation>
    <scope>NUCLEOTIDE SEQUENCE [LARGE SCALE GENOMIC DNA]</scope>
    <source>
        <strain evidence="13 14">F 1598</strain>
    </source>
</reference>
<sequence length="526" mass="58652">MSVALDILIFASGYIHVLLAPYTKVEESFNLHATHDVLMYGVGPSNLHKYDHFIFSGAVPRTFLGSVLLAWLVTPILHLANLSGYAPSKTDIQIITRLVLATLNALSLSLLRRAVSTRFGRPTSMWYTLLTISQFHVPFWMGRTLPNMFAFFPVNLASFFLISRSPNSTKPPLRNFNSAICLLVFTSVIFRAEVSLLLAPIALQGFVLGWTNFQNLIKVGVVSGIVSLLLTVSVDSYFWDRWPIWPEFSGIYFNVIQGKSSEWGTSPPLAYLSTHLPKLLLTSLPLALLSSVISPRIRSLMLPVGFFIGLISCLGHKEWRFVVYAVPMGNVAGGWGLRWMVSRKKGILFGRLTFLAAVGCILANFFVTILLTRSSIVNYPGGEALALMNRKYAGNDHLHVHISNLAAQTGASLFLQINSPPYADTDALTSSSSSHWIYNKTESLSPSTITSSPQFTHLIVESDADVQFFKKSGKWELVDCLWAFEGWKIPTAEEVKRIGNGIAELDVWNLMPKMKKKEKLWIMERT</sequence>
<evidence type="ECO:0000256" key="1">
    <source>
        <dbReference type="ARBA" id="ARBA00004477"/>
    </source>
</evidence>
<dbReference type="HOGENOM" id="CLU_008917_4_1_1"/>
<dbReference type="GO" id="GO:0005789">
    <property type="term" value="C:endoplasmic reticulum membrane"/>
    <property type="evidence" value="ECO:0007669"/>
    <property type="project" value="UniProtKB-SubCell"/>
</dbReference>
<dbReference type="EC" id="2.4.1.-" evidence="12"/>
<evidence type="ECO:0000256" key="7">
    <source>
        <dbReference type="ARBA" id="ARBA00022824"/>
    </source>
</evidence>
<dbReference type="GO" id="GO:0006487">
    <property type="term" value="P:protein N-linked glycosylation"/>
    <property type="evidence" value="ECO:0007669"/>
    <property type="project" value="TreeGrafter"/>
</dbReference>
<protein>
    <recommendedName>
        <fullName evidence="12">Mannosyltransferase</fullName>
        <ecNumber evidence="12">2.4.1.-</ecNumber>
    </recommendedName>
</protein>
<keyword evidence="5 13" id="KW-0808">Transferase</keyword>
<comment type="similarity">
    <text evidence="3 12">Belongs to the glycosyltransferase 22 family.</text>
</comment>
<feature type="transmembrane region" description="Helical" evidence="12">
    <location>
        <begin position="92"/>
        <end position="111"/>
    </location>
</feature>
<evidence type="ECO:0000256" key="9">
    <source>
        <dbReference type="ARBA" id="ARBA00023136"/>
    </source>
</evidence>
<accession>A0A0C3BES3</accession>
<evidence type="ECO:0000256" key="2">
    <source>
        <dbReference type="ARBA" id="ARBA00004922"/>
    </source>
</evidence>
<evidence type="ECO:0000256" key="4">
    <source>
        <dbReference type="ARBA" id="ARBA00022676"/>
    </source>
</evidence>
<feature type="transmembrane region" description="Helical" evidence="12">
    <location>
        <begin position="348"/>
        <end position="371"/>
    </location>
</feature>
<evidence type="ECO:0000256" key="5">
    <source>
        <dbReference type="ARBA" id="ARBA00022679"/>
    </source>
</evidence>
<comment type="catalytic activity">
    <reaction evidence="11">
        <text>an alpha-D-Man-(1-&gt;2)-alpha-D-Man-(1-&gt;2)-alpha-D-Man-(1-&gt;3)-[alpha-D-Man-(1-&gt;2)-alpha-D-Man-(1-&gt;3)-alpha-D-Man-(1-&gt;6)]-beta-D-Man-(1-&gt;4)-beta-D-GlcNAc-(1-&gt;4)-alpha-D-GlcNAc-diphospho-di-trans,poly-cis-dolichol + a di-trans,poly-cis-dolichyl beta-D-mannosyl phosphate = an alpha-D-Man-(1-&gt;2)-alpha-D-Man-(1-&gt;2)-alpha-D-Man-(1-&gt;3)-[alpha-D-Man-(1-&gt;2)-alpha-D-Man-(1-&gt;3)-[alpha-D-Man-(1-&gt;6)]-alpha-D-Man-(1-&gt;6)]-beta-D-Man-(1-&gt;4)-beta-D-GlcNAc-(1-&gt;4)-alpha-D-GlcNAc-diphospho-di-trans,poly-cis-dolichol + a di-trans,poly-cis-dolichyl phosphate + H(+)</text>
        <dbReference type="Rhea" id="RHEA:29535"/>
        <dbReference type="Rhea" id="RHEA-COMP:19498"/>
        <dbReference type="Rhea" id="RHEA-COMP:19501"/>
        <dbReference type="Rhea" id="RHEA-COMP:19518"/>
        <dbReference type="Rhea" id="RHEA-COMP:19519"/>
        <dbReference type="ChEBI" id="CHEBI:15378"/>
        <dbReference type="ChEBI" id="CHEBI:57683"/>
        <dbReference type="ChEBI" id="CHEBI:58211"/>
        <dbReference type="ChEBI" id="CHEBI:132517"/>
        <dbReference type="ChEBI" id="CHEBI:132519"/>
        <dbReference type="EC" id="2.4.1.260"/>
    </reaction>
    <physiologicalReaction direction="left-to-right" evidence="11">
        <dbReference type="Rhea" id="RHEA:29536"/>
    </physiologicalReaction>
</comment>
<keyword evidence="6 12" id="KW-0812">Transmembrane</keyword>
<feature type="transmembrane region" description="Helical" evidence="12">
    <location>
        <begin position="220"/>
        <end position="239"/>
    </location>
</feature>
<feature type="transmembrane region" description="Helical" evidence="12">
    <location>
        <begin position="123"/>
        <end position="141"/>
    </location>
</feature>
<feature type="transmembrane region" description="Helical" evidence="12">
    <location>
        <begin position="62"/>
        <end position="80"/>
    </location>
</feature>
<evidence type="ECO:0000256" key="8">
    <source>
        <dbReference type="ARBA" id="ARBA00022989"/>
    </source>
</evidence>
<dbReference type="Proteomes" id="UP000054166">
    <property type="component" value="Unassembled WGS sequence"/>
</dbReference>
<dbReference type="STRING" id="765440.A0A0C3BES3"/>
<dbReference type="FunCoup" id="A0A0C3BES3">
    <property type="interactions" value="177"/>
</dbReference>
<dbReference type="EMBL" id="KN833041">
    <property type="protein sequence ID" value="KIM75832.1"/>
    <property type="molecule type" value="Genomic_DNA"/>
</dbReference>
<comment type="subcellular location">
    <subcellularLocation>
        <location evidence="1 12">Endoplasmic reticulum membrane</location>
        <topology evidence="1 12">Multi-pass membrane protein</topology>
    </subcellularLocation>
</comment>
<evidence type="ECO:0000256" key="10">
    <source>
        <dbReference type="ARBA" id="ARBA00044721"/>
    </source>
</evidence>
<feature type="transmembrane region" description="Helical" evidence="12">
    <location>
        <begin position="300"/>
        <end position="317"/>
    </location>
</feature>
<organism evidence="13 14">
    <name type="scientific">Piloderma croceum (strain F 1598)</name>
    <dbReference type="NCBI Taxonomy" id="765440"/>
    <lineage>
        <taxon>Eukaryota</taxon>
        <taxon>Fungi</taxon>
        <taxon>Dikarya</taxon>
        <taxon>Basidiomycota</taxon>
        <taxon>Agaricomycotina</taxon>
        <taxon>Agaricomycetes</taxon>
        <taxon>Agaricomycetidae</taxon>
        <taxon>Atheliales</taxon>
        <taxon>Atheliaceae</taxon>
        <taxon>Piloderma</taxon>
    </lineage>
</organism>
<evidence type="ECO:0000313" key="13">
    <source>
        <dbReference type="EMBL" id="KIM75832.1"/>
    </source>
</evidence>